<protein>
    <submittedName>
        <fullName evidence="2">Uncharacterized protein</fullName>
    </submittedName>
</protein>
<comment type="caution">
    <text evidence="2">The sequence shown here is derived from an EMBL/GenBank/DDBJ whole genome shotgun (WGS) entry which is preliminary data.</text>
</comment>
<gene>
    <name evidence="2" type="ORF">LNTAR_18048</name>
</gene>
<dbReference type="Proteomes" id="UP000004947">
    <property type="component" value="Unassembled WGS sequence"/>
</dbReference>
<evidence type="ECO:0000313" key="3">
    <source>
        <dbReference type="Proteomes" id="UP000004947"/>
    </source>
</evidence>
<dbReference type="EMBL" id="ABCK01000001">
    <property type="protein sequence ID" value="EDM29678.1"/>
    <property type="molecule type" value="Genomic_DNA"/>
</dbReference>
<evidence type="ECO:0000313" key="2">
    <source>
        <dbReference type="EMBL" id="EDM29678.1"/>
    </source>
</evidence>
<dbReference type="RefSeq" id="WP_007276797.1">
    <property type="nucleotide sequence ID" value="NZ_ABCK01000001.1"/>
</dbReference>
<organism evidence="2 3">
    <name type="scientific">Lentisphaera araneosa HTCC2155</name>
    <dbReference type="NCBI Taxonomy" id="313628"/>
    <lineage>
        <taxon>Bacteria</taxon>
        <taxon>Pseudomonadati</taxon>
        <taxon>Lentisphaerota</taxon>
        <taxon>Lentisphaeria</taxon>
        <taxon>Lentisphaerales</taxon>
        <taxon>Lentisphaeraceae</taxon>
        <taxon>Lentisphaera</taxon>
    </lineage>
</organism>
<dbReference type="AlphaFoldDB" id="A6DFU8"/>
<keyword evidence="3" id="KW-1185">Reference proteome</keyword>
<name>A6DFU8_9BACT</name>
<reference evidence="2 3" key="1">
    <citation type="journal article" date="2010" name="J. Bacteriol.">
        <title>Genome sequence of Lentisphaera araneosa HTCC2155T, the type species of the order Lentisphaerales in the phylum Lentisphaerae.</title>
        <authorList>
            <person name="Thrash J.C."/>
            <person name="Cho J.C."/>
            <person name="Vergin K.L."/>
            <person name="Morris R.M."/>
            <person name="Giovannoni S.J."/>
        </authorList>
    </citation>
    <scope>NUCLEOTIDE SEQUENCE [LARGE SCALE GENOMIC DNA]</scope>
    <source>
        <strain evidence="2 3">HTCC2155</strain>
    </source>
</reference>
<feature type="compositionally biased region" description="Basic and acidic residues" evidence="1">
    <location>
        <begin position="82"/>
        <end position="92"/>
    </location>
</feature>
<proteinExistence type="predicted"/>
<feature type="region of interest" description="Disordered" evidence="1">
    <location>
        <begin position="82"/>
        <end position="103"/>
    </location>
</feature>
<evidence type="ECO:0000256" key="1">
    <source>
        <dbReference type="SAM" id="MobiDB-lite"/>
    </source>
</evidence>
<sequence length="103" mass="12356">MKLIYLSIIVSFFLVGLRCGCRCSNDSSSYYKYKEKQERRAERKARALDRERIERETTRVHYSPSPEYLEKYQDAKTIHHNRKMEDLKRTMKAEQASNRYTGP</sequence>
<accession>A6DFU8</accession>